<sequence length="286" mass="31333">MVLHHNKWDRKATRAHVRKQLGAKVKEDDTKKQPRTGTKEEGGAGVEKKKKEYPTLSSGTGGDNENEDDSEEGEGREEEGEGGEEDESGSEHGGGGGGGQFSRRKMQNNAWRYEQEEEELAPGEEPEEPEPEPDYVAMTRERKGQLEKPEEALKQDLDEEFLKDLHALGGRRGDARGGGFDGGKGKVVRVDRKQFEDVTTKMAKQSTADAFRQRFAPRKAKSRGASEGTGGVEDVDSFLGELKLDEIAASYAAGRETSGKLGGSRTSEGYGHDKDDDWLDSMLGGR</sequence>
<feature type="compositionally biased region" description="Basic and acidic residues" evidence="1">
    <location>
        <begin position="24"/>
        <end position="53"/>
    </location>
</feature>
<feature type="region of interest" description="Disordered" evidence="1">
    <location>
        <begin position="254"/>
        <end position="286"/>
    </location>
</feature>
<reference evidence="2 3" key="1">
    <citation type="submission" date="2024-02" db="EMBL/GenBank/DDBJ databases">
        <title>Discinaceae phylogenomics.</title>
        <authorList>
            <person name="Dirks A.C."/>
            <person name="James T.Y."/>
        </authorList>
    </citation>
    <scope>NUCLEOTIDE SEQUENCE [LARGE SCALE GENOMIC DNA]</scope>
    <source>
        <strain evidence="2 3">ACD0624</strain>
    </source>
</reference>
<feature type="compositionally biased region" description="Basic and acidic residues" evidence="1">
    <location>
        <begin position="139"/>
        <end position="155"/>
    </location>
</feature>
<name>A0ABR3G7F3_9PEZI</name>
<feature type="region of interest" description="Disordered" evidence="1">
    <location>
        <begin position="1"/>
        <end position="155"/>
    </location>
</feature>
<evidence type="ECO:0000313" key="2">
    <source>
        <dbReference type="EMBL" id="KAL0631741.1"/>
    </source>
</evidence>
<protein>
    <submittedName>
        <fullName evidence="2">Uncharacterized protein</fullName>
    </submittedName>
</protein>
<feature type="compositionally biased region" description="Acidic residues" evidence="1">
    <location>
        <begin position="64"/>
        <end position="88"/>
    </location>
</feature>
<keyword evidence="3" id="KW-1185">Reference proteome</keyword>
<proteinExistence type="predicted"/>
<evidence type="ECO:0000313" key="3">
    <source>
        <dbReference type="Proteomes" id="UP001447188"/>
    </source>
</evidence>
<feature type="compositionally biased region" description="Acidic residues" evidence="1">
    <location>
        <begin position="115"/>
        <end position="133"/>
    </location>
</feature>
<organism evidence="2 3">
    <name type="scientific">Discina gigas</name>
    <dbReference type="NCBI Taxonomy" id="1032678"/>
    <lineage>
        <taxon>Eukaryota</taxon>
        <taxon>Fungi</taxon>
        <taxon>Dikarya</taxon>
        <taxon>Ascomycota</taxon>
        <taxon>Pezizomycotina</taxon>
        <taxon>Pezizomycetes</taxon>
        <taxon>Pezizales</taxon>
        <taxon>Discinaceae</taxon>
        <taxon>Discina</taxon>
    </lineage>
</organism>
<evidence type="ECO:0000256" key="1">
    <source>
        <dbReference type="SAM" id="MobiDB-lite"/>
    </source>
</evidence>
<feature type="region of interest" description="Disordered" evidence="1">
    <location>
        <begin position="199"/>
        <end position="232"/>
    </location>
</feature>
<comment type="caution">
    <text evidence="2">The sequence shown here is derived from an EMBL/GenBank/DDBJ whole genome shotgun (WGS) entry which is preliminary data.</text>
</comment>
<dbReference type="Proteomes" id="UP001447188">
    <property type="component" value="Unassembled WGS sequence"/>
</dbReference>
<dbReference type="EMBL" id="JBBBZM010000216">
    <property type="protein sequence ID" value="KAL0631741.1"/>
    <property type="molecule type" value="Genomic_DNA"/>
</dbReference>
<accession>A0ABR3G7F3</accession>
<feature type="compositionally biased region" description="Gly residues" evidence="1">
    <location>
        <begin position="91"/>
        <end position="100"/>
    </location>
</feature>
<gene>
    <name evidence="2" type="ORF">Q9L58_009394</name>
</gene>
<feature type="compositionally biased region" description="Basic residues" evidence="1">
    <location>
        <begin position="1"/>
        <end position="21"/>
    </location>
</feature>